<evidence type="ECO:0000313" key="16">
    <source>
        <dbReference type="Proteomes" id="UP000294664"/>
    </source>
</evidence>
<comment type="function">
    <text evidence="7">Involved in the assimilation of dimethylsulphoniopropionate (DMSP), an important compound in the fixation of carbon in marine phytoplankton, by mediating the conversion of 3-(methylthio)propanoyl-CoA (MMPA-CoA) to 3-(methylthio)acryloyl-CoA (MTA-CoA).</text>
</comment>
<sequence>MSYRAPVEEIGFFLRHCTSLPQAMAEGRSDLSFDLVDSILEEAGRFAAERIAPLDRVGDTVGNRLAEGAVTTAPGWRAAYAAWTGAGWNGVAAGEAFGGQALPCVVTSALTEFWNAASPAFALGPVLTMGAIEALTRHGAPPLQEAFLPHLVSGRWTGTMNLTEPQAGSDLAALRTRAERQADGSYRIFGTKIFISYGEHDLAENIVHLVLARLPDAPAGTRGISLFAVPKILLAGDGTLGARNDVKAIGLEHKLGLHGSPTCTMTFGEAGEGAVGYLVGEENRGLACMFTMMNNARLAVGIQGVAVAERATQRALAFARERRQGRAAGAAPGEMSPIIAHPDVRRMLLTMRAETAAARALCLRTADALDRAERHADPILRAAAHAEASLLTPIAKAFATDAGIKVASLGIQVHGGMGYIEETGAAQHLRDARIFAIYEGTNGIQAIDLVLRKVPLAGGTVAEGLIADCRAAAADVLALNAVEFGQTGARLSEAVDALGRATRAMLDWAAEAPEKALAGATPYLALFARAAGGAALVRTALAAHGALNAGADDPRLMGRVTLARFFAENLAVEAAGLEAAVHGGGAVLEADPALAL</sequence>
<dbReference type="Pfam" id="PF02770">
    <property type="entry name" value="Acyl-CoA_dh_M"/>
    <property type="match status" value="1"/>
</dbReference>
<reference evidence="15 16" key="1">
    <citation type="submission" date="2019-03" db="EMBL/GenBank/DDBJ databases">
        <title>Genomic Encyclopedia of Type Strains, Phase IV (KMG-IV): sequencing the most valuable type-strain genomes for metagenomic binning, comparative biology and taxonomic classification.</title>
        <authorList>
            <person name="Goeker M."/>
        </authorList>
    </citation>
    <scope>NUCLEOTIDE SEQUENCE [LARGE SCALE GENOMIC DNA]</scope>
    <source>
        <strain evidence="15 16">DSM 9035</strain>
    </source>
</reference>
<evidence type="ECO:0000313" key="15">
    <source>
        <dbReference type="EMBL" id="TCT05599.1"/>
    </source>
</evidence>
<evidence type="ECO:0000256" key="3">
    <source>
        <dbReference type="ARBA" id="ARBA00022630"/>
    </source>
</evidence>
<comment type="caution">
    <text evidence="15">The sequence shown here is derived from an EMBL/GenBank/DDBJ whole genome shotgun (WGS) entry which is preliminary data.</text>
</comment>
<dbReference type="Gene3D" id="1.10.540.10">
    <property type="entry name" value="Acyl-CoA dehydrogenase/oxidase, N-terminal domain"/>
    <property type="match status" value="1"/>
</dbReference>
<dbReference type="InterPro" id="IPR025878">
    <property type="entry name" value="Acyl-CoA_dh-like_C_dom"/>
</dbReference>
<dbReference type="RefSeq" id="WP_132030940.1">
    <property type="nucleotide sequence ID" value="NZ_SMAI01000004.1"/>
</dbReference>
<dbReference type="InterPro" id="IPR013786">
    <property type="entry name" value="AcylCoA_DH/ox_N"/>
</dbReference>
<keyword evidence="5 10" id="KW-0560">Oxidoreductase</keyword>
<feature type="domain" description="Acyl-CoA dehydrogenase/oxidase C-terminal" evidence="11">
    <location>
        <begin position="283"/>
        <end position="447"/>
    </location>
</feature>
<dbReference type="Gene3D" id="2.40.110.10">
    <property type="entry name" value="Butyryl-CoA Dehydrogenase, subunit A, domain 2"/>
    <property type="match status" value="1"/>
</dbReference>
<dbReference type="Gene3D" id="1.20.140.10">
    <property type="entry name" value="Butyryl-CoA Dehydrogenase, subunit A, domain 3"/>
    <property type="match status" value="1"/>
</dbReference>
<protein>
    <recommendedName>
        <fullName evidence="9">3-methylmercaptopropionyl-CoA dehydrogenase</fullName>
        <ecNumber evidence="8">1.3.99.41</ecNumber>
    </recommendedName>
</protein>
<keyword evidence="3 10" id="KW-0285">Flavoprotein</keyword>
<evidence type="ECO:0000256" key="4">
    <source>
        <dbReference type="ARBA" id="ARBA00022827"/>
    </source>
</evidence>
<comment type="catalytic activity">
    <reaction evidence="6">
        <text>3-(methylsulfanyl)propanoyl-CoA + oxidized [electron-transfer flavoprotein] + H(+) = 3-(methylsulfanyl)acryloyl-CoA + reduced [electron-transfer flavoprotein]</text>
        <dbReference type="Rhea" id="RHEA:52612"/>
        <dbReference type="Rhea" id="RHEA-COMP:10685"/>
        <dbReference type="Rhea" id="RHEA-COMP:10686"/>
        <dbReference type="ChEBI" id="CHEBI:15378"/>
        <dbReference type="ChEBI" id="CHEBI:57692"/>
        <dbReference type="ChEBI" id="CHEBI:58307"/>
        <dbReference type="ChEBI" id="CHEBI:82815"/>
        <dbReference type="ChEBI" id="CHEBI:84994"/>
        <dbReference type="EC" id="1.3.99.41"/>
    </reaction>
    <physiologicalReaction direction="left-to-right" evidence="6">
        <dbReference type="Rhea" id="RHEA:52613"/>
    </physiologicalReaction>
</comment>
<evidence type="ECO:0000259" key="13">
    <source>
        <dbReference type="Pfam" id="PF02771"/>
    </source>
</evidence>
<dbReference type="FunFam" id="2.40.110.10:FF:000031">
    <property type="entry name" value="Acyl-CoA dehydrogenase, putative"/>
    <property type="match status" value="1"/>
</dbReference>
<feature type="domain" description="Acyl-CoA oxidase/dehydrogenase middle" evidence="12">
    <location>
        <begin position="160"/>
        <end position="267"/>
    </location>
</feature>
<comment type="cofactor">
    <cofactor evidence="1 10">
        <name>FAD</name>
        <dbReference type="ChEBI" id="CHEBI:57692"/>
    </cofactor>
</comment>
<evidence type="ECO:0000256" key="1">
    <source>
        <dbReference type="ARBA" id="ARBA00001974"/>
    </source>
</evidence>
<feature type="domain" description="Acetyl-CoA dehydrogenase-like C-terminal" evidence="14">
    <location>
        <begin position="471"/>
        <end position="586"/>
    </location>
</feature>
<evidence type="ECO:0000259" key="11">
    <source>
        <dbReference type="Pfam" id="PF00441"/>
    </source>
</evidence>
<accession>A0A4R3M0B5</accession>
<comment type="similarity">
    <text evidence="2 10">Belongs to the acyl-CoA dehydrogenase family.</text>
</comment>
<evidence type="ECO:0000256" key="8">
    <source>
        <dbReference type="ARBA" id="ARBA00066694"/>
    </source>
</evidence>
<evidence type="ECO:0000259" key="14">
    <source>
        <dbReference type="Pfam" id="PF12806"/>
    </source>
</evidence>
<dbReference type="Pfam" id="PF02771">
    <property type="entry name" value="Acyl-CoA_dh_N"/>
    <property type="match status" value="1"/>
</dbReference>
<dbReference type="PANTHER" id="PTHR42803:SF1">
    <property type="entry name" value="BROAD-SPECIFICITY LINEAR ACYL-COA DEHYDROGENASE FADE5"/>
    <property type="match status" value="1"/>
</dbReference>
<dbReference type="AlphaFoldDB" id="A0A4R3M0B5"/>
<organism evidence="15 16">
    <name type="scientific">Aquabacter spiritensis</name>
    <dbReference type="NCBI Taxonomy" id="933073"/>
    <lineage>
        <taxon>Bacteria</taxon>
        <taxon>Pseudomonadati</taxon>
        <taxon>Pseudomonadota</taxon>
        <taxon>Alphaproteobacteria</taxon>
        <taxon>Hyphomicrobiales</taxon>
        <taxon>Xanthobacteraceae</taxon>
        <taxon>Aquabacter</taxon>
    </lineage>
</organism>
<evidence type="ECO:0000259" key="12">
    <source>
        <dbReference type="Pfam" id="PF02770"/>
    </source>
</evidence>
<dbReference type="EMBL" id="SMAI01000004">
    <property type="protein sequence ID" value="TCT05599.1"/>
    <property type="molecule type" value="Genomic_DNA"/>
</dbReference>
<dbReference type="InterPro" id="IPR052166">
    <property type="entry name" value="Diverse_Acyl-CoA_DH"/>
</dbReference>
<dbReference type="Proteomes" id="UP000294664">
    <property type="component" value="Unassembled WGS sequence"/>
</dbReference>
<dbReference type="InterPro" id="IPR009075">
    <property type="entry name" value="AcylCo_DH/oxidase_C"/>
</dbReference>
<dbReference type="InterPro" id="IPR006091">
    <property type="entry name" value="Acyl-CoA_Oxase/DH_mid-dom"/>
</dbReference>
<dbReference type="InterPro" id="IPR009100">
    <property type="entry name" value="AcylCoA_DH/oxidase_NM_dom_sf"/>
</dbReference>
<dbReference type="EC" id="1.3.99.41" evidence="8"/>
<proteinExistence type="inferred from homology"/>
<dbReference type="InterPro" id="IPR037069">
    <property type="entry name" value="AcylCoA_DH/ox_N_sf"/>
</dbReference>
<evidence type="ECO:0000256" key="5">
    <source>
        <dbReference type="ARBA" id="ARBA00023002"/>
    </source>
</evidence>
<dbReference type="OrthoDB" id="9807883at2"/>
<gene>
    <name evidence="15" type="ORF">EDC64_104156</name>
</gene>
<evidence type="ECO:0000256" key="6">
    <source>
        <dbReference type="ARBA" id="ARBA00051388"/>
    </source>
</evidence>
<evidence type="ECO:0000256" key="9">
    <source>
        <dbReference type="ARBA" id="ARBA00069043"/>
    </source>
</evidence>
<dbReference type="InterPro" id="IPR036250">
    <property type="entry name" value="AcylCo_DH-like_C"/>
</dbReference>
<dbReference type="PANTHER" id="PTHR42803">
    <property type="entry name" value="ACYL-COA DEHYDROGENASE"/>
    <property type="match status" value="1"/>
</dbReference>
<name>A0A4R3M0B5_9HYPH</name>
<keyword evidence="4 10" id="KW-0274">FAD</keyword>
<keyword evidence="16" id="KW-1185">Reference proteome</keyword>
<evidence type="ECO:0000256" key="7">
    <source>
        <dbReference type="ARBA" id="ARBA00058683"/>
    </source>
</evidence>
<dbReference type="GO" id="GO:0050660">
    <property type="term" value="F:flavin adenine dinucleotide binding"/>
    <property type="evidence" value="ECO:0007669"/>
    <property type="project" value="InterPro"/>
</dbReference>
<dbReference type="Pfam" id="PF00441">
    <property type="entry name" value="Acyl-CoA_dh_1"/>
    <property type="match status" value="1"/>
</dbReference>
<dbReference type="GO" id="GO:0016627">
    <property type="term" value="F:oxidoreductase activity, acting on the CH-CH group of donors"/>
    <property type="evidence" value="ECO:0007669"/>
    <property type="project" value="InterPro"/>
</dbReference>
<evidence type="ECO:0000256" key="2">
    <source>
        <dbReference type="ARBA" id="ARBA00009347"/>
    </source>
</evidence>
<dbReference type="SUPFAM" id="SSF47203">
    <property type="entry name" value="Acyl-CoA dehydrogenase C-terminal domain-like"/>
    <property type="match status" value="1"/>
</dbReference>
<dbReference type="SUPFAM" id="SSF56645">
    <property type="entry name" value="Acyl-CoA dehydrogenase NM domain-like"/>
    <property type="match status" value="1"/>
</dbReference>
<dbReference type="InterPro" id="IPR046373">
    <property type="entry name" value="Acyl-CoA_Oxase/DH_mid-dom_sf"/>
</dbReference>
<evidence type="ECO:0000256" key="10">
    <source>
        <dbReference type="RuleBase" id="RU362125"/>
    </source>
</evidence>
<feature type="domain" description="Acyl-CoA dehydrogenase/oxidase N-terminal" evidence="13">
    <location>
        <begin position="39"/>
        <end position="154"/>
    </location>
</feature>
<dbReference type="Pfam" id="PF12806">
    <property type="entry name" value="Acyl-CoA_dh_C"/>
    <property type="match status" value="1"/>
</dbReference>